<name>A0ABT1JN22_ACTCY</name>
<dbReference type="InterPro" id="IPR010982">
    <property type="entry name" value="Lambda_DNA-bd_dom_sf"/>
</dbReference>
<reference evidence="2 3" key="1">
    <citation type="submission" date="2013-07" db="EMBL/GenBank/DDBJ databases">
        <authorList>
            <consortium name="DOE Joint Genome Institute"/>
            <person name="Reeve W."/>
            <person name="Huntemann M."/>
            <person name="Han J."/>
            <person name="Chen A."/>
            <person name="Kyrpides N."/>
            <person name="Mavromatis K."/>
            <person name="Markowitz V."/>
            <person name="Palaniappan K."/>
            <person name="Ivanova N."/>
            <person name="Schaumberg A."/>
            <person name="Pati A."/>
            <person name="Liolios K."/>
            <person name="Nordberg H.P."/>
            <person name="Cantor M.N."/>
            <person name="Hua S.X."/>
            <person name="Woyke T."/>
        </authorList>
    </citation>
    <scope>NUCLEOTIDE SEQUENCE [LARGE SCALE GENOMIC DNA]</scope>
    <source>
        <strain evidence="2 3">DSM 43889</strain>
    </source>
</reference>
<dbReference type="Gene3D" id="1.10.260.40">
    <property type="entry name" value="lambda repressor-like DNA-binding domains"/>
    <property type="match status" value="1"/>
</dbReference>
<dbReference type="Pfam" id="PF13560">
    <property type="entry name" value="HTH_31"/>
    <property type="match status" value="1"/>
</dbReference>
<keyword evidence="3" id="KW-1185">Reference proteome</keyword>
<protein>
    <submittedName>
        <fullName evidence="2">Helix-turn-helix domain-containing protein</fullName>
    </submittedName>
</protein>
<reference evidence="2 3" key="2">
    <citation type="submission" date="2022-06" db="EMBL/GenBank/DDBJ databases">
        <title>Genomic Encyclopedia of Type Strains, Phase I: the one thousand microbial genomes (KMG-I) project.</title>
        <authorList>
            <person name="Kyrpides N."/>
        </authorList>
    </citation>
    <scope>NUCLEOTIDE SEQUENCE [LARGE SCALE GENOMIC DNA]</scope>
    <source>
        <strain evidence="2 3">DSM 43889</strain>
    </source>
</reference>
<dbReference type="RefSeq" id="WP_245588821.1">
    <property type="nucleotide sequence ID" value="NZ_AUBJ02000001.1"/>
</dbReference>
<organism evidence="2 3">
    <name type="scientific">Actinoalloteichus caeruleus DSM 43889</name>
    <dbReference type="NCBI Taxonomy" id="1120930"/>
    <lineage>
        <taxon>Bacteria</taxon>
        <taxon>Bacillati</taxon>
        <taxon>Actinomycetota</taxon>
        <taxon>Actinomycetes</taxon>
        <taxon>Pseudonocardiales</taxon>
        <taxon>Pseudonocardiaceae</taxon>
        <taxon>Actinoalloteichus</taxon>
        <taxon>Actinoalloteichus cyanogriseus</taxon>
    </lineage>
</organism>
<accession>A0ABT1JN22</accession>
<proteinExistence type="predicted"/>
<feature type="domain" description="HTH cro/C1-type" evidence="1">
    <location>
        <begin position="31"/>
        <end position="87"/>
    </location>
</feature>
<comment type="caution">
    <text evidence="2">The sequence shown here is derived from an EMBL/GenBank/DDBJ whole genome shotgun (WGS) entry which is preliminary data.</text>
</comment>
<evidence type="ECO:0000313" key="2">
    <source>
        <dbReference type="EMBL" id="MCP2333925.1"/>
    </source>
</evidence>
<dbReference type="CDD" id="cd00093">
    <property type="entry name" value="HTH_XRE"/>
    <property type="match status" value="1"/>
</dbReference>
<dbReference type="Pfam" id="PF19054">
    <property type="entry name" value="DUF5753"/>
    <property type="match status" value="1"/>
</dbReference>
<dbReference type="SUPFAM" id="SSF47413">
    <property type="entry name" value="lambda repressor-like DNA-binding domains"/>
    <property type="match status" value="1"/>
</dbReference>
<dbReference type="EMBL" id="AUBJ02000001">
    <property type="protein sequence ID" value="MCP2333925.1"/>
    <property type="molecule type" value="Genomic_DNA"/>
</dbReference>
<dbReference type="Proteomes" id="UP000791080">
    <property type="component" value="Unassembled WGS sequence"/>
</dbReference>
<evidence type="ECO:0000259" key="1">
    <source>
        <dbReference type="SMART" id="SM00530"/>
    </source>
</evidence>
<gene>
    <name evidence="2" type="ORF">G443_004195</name>
</gene>
<dbReference type="SMART" id="SM00530">
    <property type="entry name" value="HTH_XRE"/>
    <property type="match status" value="1"/>
</dbReference>
<sequence>MTGTLTSTLTKEVGVPETSSPTVWRRWLALELTRLRQEAGLDQKDVAKALRCTVGKVSYYETAERPVLIRDLDEVLLPLFNVPMERWPDYVQAAKNSRQKGWWESHGSDTLPSWFSLFIGLEQGASQARIYEAQFIPGLLQTRQYASALLRRSTAERAEDEIERAVQLRLNRQRVLSRSPEPLRLWTVIDEAALRRVVGSPQVMRDQLLHLAGAAEQPKITVQVIPFTRGAHPGMTGPFVVIGFPWLTDPGVAYIEHRSGALYLEQPHEIEAHNVAFEHLCALALTPDESARMLRDIAEEFDHDQT</sequence>
<dbReference type="InterPro" id="IPR001387">
    <property type="entry name" value="Cro/C1-type_HTH"/>
</dbReference>
<dbReference type="InterPro" id="IPR043917">
    <property type="entry name" value="DUF5753"/>
</dbReference>
<evidence type="ECO:0000313" key="3">
    <source>
        <dbReference type="Proteomes" id="UP000791080"/>
    </source>
</evidence>